<accession>A0ABV0GJT7</accession>
<sequence length="117" mass="12402">MAPPDSSAAPGSGGSGGRRPPWRKLWNWGLPALLLPLALLLNPDEARHREALRQAIDAQHPVAAGFGAQELVDLPVSYHSVGLLSWTRHDRDLTTVGAFGQVVAVGKRGRTAASPGR</sequence>
<name>A0ABV0GJT7_9BURK</name>
<organism evidence="2 3">
    <name type="scientific">Roseateles flavus</name>
    <dbReference type="NCBI Taxonomy" id="3149041"/>
    <lineage>
        <taxon>Bacteria</taxon>
        <taxon>Pseudomonadati</taxon>
        <taxon>Pseudomonadota</taxon>
        <taxon>Betaproteobacteria</taxon>
        <taxon>Burkholderiales</taxon>
        <taxon>Sphaerotilaceae</taxon>
        <taxon>Roseateles</taxon>
    </lineage>
</organism>
<comment type="caution">
    <text evidence="2">The sequence shown here is derived from an EMBL/GenBank/DDBJ whole genome shotgun (WGS) entry which is preliminary data.</text>
</comment>
<evidence type="ECO:0000313" key="2">
    <source>
        <dbReference type="EMBL" id="MEO3715318.1"/>
    </source>
</evidence>
<protein>
    <submittedName>
        <fullName evidence="2">Uncharacterized protein</fullName>
    </submittedName>
</protein>
<reference evidence="2 3" key="1">
    <citation type="submission" date="2024-05" db="EMBL/GenBank/DDBJ databases">
        <title>Roseateles sp. 2.12 16S ribosomal RNA gene Genome sequencing and assembly.</title>
        <authorList>
            <person name="Woo H."/>
        </authorList>
    </citation>
    <scope>NUCLEOTIDE SEQUENCE [LARGE SCALE GENOMIC DNA]</scope>
    <source>
        <strain evidence="2 3">2.12</strain>
    </source>
</reference>
<evidence type="ECO:0000256" key="1">
    <source>
        <dbReference type="SAM" id="MobiDB-lite"/>
    </source>
</evidence>
<dbReference type="RefSeq" id="WP_347612697.1">
    <property type="nucleotide sequence ID" value="NZ_JBDPZC010000013.1"/>
</dbReference>
<dbReference type="EMBL" id="JBDPZC010000013">
    <property type="protein sequence ID" value="MEO3715318.1"/>
    <property type="molecule type" value="Genomic_DNA"/>
</dbReference>
<gene>
    <name evidence="2" type="ORF">ABDJ40_21320</name>
</gene>
<evidence type="ECO:0000313" key="3">
    <source>
        <dbReference type="Proteomes" id="UP001462640"/>
    </source>
</evidence>
<dbReference type="Proteomes" id="UP001462640">
    <property type="component" value="Unassembled WGS sequence"/>
</dbReference>
<keyword evidence="3" id="KW-1185">Reference proteome</keyword>
<proteinExistence type="predicted"/>
<feature type="region of interest" description="Disordered" evidence="1">
    <location>
        <begin position="1"/>
        <end position="20"/>
    </location>
</feature>
<feature type="compositionally biased region" description="Low complexity" evidence="1">
    <location>
        <begin position="1"/>
        <end position="10"/>
    </location>
</feature>